<feature type="domain" description="VanZ-like" evidence="2">
    <location>
        <begin position="8"/>
        <end position="127"/>
    </location>
</feature>
<organism evidence="3 4">
    <name type="scientific">Rothia terrae</name>
    <dbReference type="NCBI Taxonomy" id="396015"/>
    <lineage>
        <taxon>Bacteria</taxon>
        <taxon>Bacillati</taxon>
        <taxon>Actinomycetota</taxon>
        <taxon>Actinomycetes</taxon>
        <taxon>Micrococcales</taxon>
        <taxon>Micrococcaceae</taxon>
        <taxon>Rothia</taxon>
    </lineage>
</organism>
<keyword evidence="1" id="KW-0812">Transmembrane</keyword>
<dbReference type="Proteomes" id="UP000516404">
    <property type="component" value="Chromosome"/>
</dbReference>
<feature type="transmembrane region" description="Helical" evidence="1">
    <location>
        <begin position="56"/>
        <end position="74"/>
    </location>
</feature>
<accession>A0A7H2BGK1</accession>
<dbReference type="PANTHER" id="PTHR28008">
    <property type="entry name" value="DOMAIN PROTEIN, PUTATIVE (AFU_ORTHOLOGUE AFUA_3G10980)-RELATED"/>
    <property type="match status" value="1"/>
</dbReference>
<dbReference type="Pfam" id="PF04892">
    <property type="entry name" value="VanZ"/>
    <property type="match status" value="1"/>
</dbReference>
<dbReference type="PANTHER" id="PTHR28008:SF1">
    <property type="entry name" value="DOMAIN PROTEIN, PUTATIVE (AFU_ORTHOLOGUE AFUA_3G10980)-RELATED"/>
    <property type="match status" value="1"/>
</dbReference>
<keyword evidence="1" id="KW-1133">Transmembrane helix</keyword>
<dbReference type="AlphaFoldDB" id="A0A7H2BGK1"/>
<feature type="transmembrane region" description="Helical" evidence="1">
    <location>
        <begin position="106"/>
        <end position="127"/>
    </location>
</feature>
<dbReference type="KEGG" id="rter:IDM49_01995"/>
<name>A0A7H2BGK1_9MICC</name>
<dbReference type="InterPro" id="IPR006976">
    <property type="entry name" value="VanZ-like"/>
</dbReference>
<proteinExistence type="predicted"/>
<protein>
    <submittedName>
        <fullName evidence="3">VanZ family protein</fullName>
    </submittedName>
</protein>
<feature type="transmembrane region" description="Helical" evidence="1">
    <location>
        <begin position="81"/>
        <end position="100"/>
    </location>
</feature>
<gene>
    <name evidence="3" type="ORF">IDM49_01995</name>
</gene>
<reference evidence="3 4" key="1">
    <citation type="submission" date="2020-09" db="EMBL/GenBank/DDBJ databases">
        <title>Investigation of environmental microbes.</title>
        <authorList>
            <person name="Ou Y."/>
            <person name="Kang Q."/>
        </authorList>
    </citation>
    <scope>NUCLEOTIDE SEQUENCE [LARGE SCALE GENOMIC DNA]</scope>
    <source>
        <strain evidence="3 4">KJZ-14</strain>
    </source>
</reference>
<evidence type="ECO:0000259" key="2">
    <source>
        <dbReference type="Pfam" id="PF04892"/>
    </source>
</evidence>
<evidence type="ECO:0000313" key="3">
    <source>
        <dbReference type="EMBL" id="QNV38797.1"/>
    </source>
</evidence>
<evidence type="ECO:0000256" key="1">
    <source>
        <dbReference type="SAM" id="Phobius"/>
    </source>
</evidence>
<dbReference type="EMBL" id="CP061539">
    <property type="protein sequence ID" value="QNV38797.1"/>
    <property type="molecule type" value="Genomic_DNA"/>
</dbReference>
<keyword evidence="1" id="KW-0472">Membrane</keyword>
<keyword evidence="4" id="KW-1185">Reference proteome</keyword>
<sequence length="138" mass="15368">MLHLALSLYAIALVFVVFWPAHVDDNAAGGALVDFIDRGRAEGFLPGWVDYSSIEWLSNVVMFVPFGFLLFFVLPARLRFIAAVCGFCASAFIESVQFFMPERTSSWWDIMANTLGALVGALLAWVLNSLRTRVKKTT</sequence>
<evidence type="ECO:0000313" key="4">
    <source>
        <dbReference type="Proteomes" id="UP000516404"/>
    </source>
</evidence>